<sequence length="158" mass="17773">MKENAVVHYKSATVENYPVVRELFTEYADSLGIDLNFQDFEGELASLPGKYGSPDGSILLAIVDGKVAGCIAYRKLADKVCEMKRPYVRKAYRNLGIGKELVLRLIEEAKGIPYESMRLDTLATMKSAQKLYRAIGFYEIPPYTYNPVAGTLYMELKL</sequence>
<proteinExistence type="predicted"/>
<dbReference type="Gene3D" id="3.40.630.30">
    <property type="match status" value="1"/>
</dbReference>
<accession>A0ABR8QPQ9</accession>
<dbReference type="PANTHER" id="PTHR43305">
    <property type="entry name" value="FAMILY N-ACETYLTRANSFERASE, PUTATIVE (AFU_ORTHOLOGUE AFUA_2G01380)-RELATED"/>
    <property type="match status" value="1"/>
</dbReference>
<dbReference type="InterPro" id="IPR052777">
    <property type="entry name" value="Acetyltransferase_Enz"/>
</dbReference>
<reference evidence="2 3" key="1">
    <citation type="submission" date="2020-08" db="EMBL/GenBank/DDBJ databases">
        <title>A Genomic Blueprint of the Chicken Gut Microbiome.</title>
        <authorList>
            <person name="Gilroy R."/>
            <person name="Ravi A."/>
            <person name="Getino M."/>
            <person name="Pursley I."/>
            <person name="Horton D.L."/>
            <person name="Alikhan N.-F."/>
            <person name="Baker D."/>
            <person name="Gharbi K."/>
            <person name="Hall N."/>
            <person name="Watson M."/>
            <person name="Adriaenssens E.M."/>
            <person name="Foster-Nyarko E."/>
            <person name="Jarju S."/>
            <person name="Secka A."/>
            <person name="Antonio M."/>
            <person name="Oren A."/>
            <person name="Chaudhuri R."/>
            <person name="La Ragione R.M."/>
            <person name="Hildebrand F."/>
            <person name="Pallen M.J."/>
        </authorList>
    </citation>
    <scope>NUCLEOTIDE SEQUENCE [LARGE SCALE GENOMIC DNA]</scope>
    <source>
        <strain evidence="2 3">Sa5YUA1</strain>
    </source>
</reference>
<protein>
    <submittedName>
        <fullName evidence="2">GNAT family N-acetyltransferase</fullName>
    </submittedName>
</protein>
<dbReference type="InterPro" id="IPR016181">
    <property type="entry name" value="Acyl_CoA_acyltransferase"/>
</dbReference>
<organism evidence="2 3">
    <name type="scientific">Cytobacillus stercorigallinarum</name>
    <dbReference type="NCBI Taxonomy" id="2762240"/>
    <lineage>
        <taxon>Bacteria</taxon>
        <taxon>Bacillati</taxon>
        <taxon>Bacillota</taxon>
        <taxon>Bacilli</taxon>
        <taxon>Bacillales</taxon>
        <taxon>Bacillaceae</taxon>
        <taxon>Cytobacillus</taxon>
    </lineage>
</organism>
<dbReference type="SUPFAM" id="SSF55729">
    <property type="entry name" value="Acyl-CoA N-acyltransferases (Nat)"/>
    <property type="match status" value="1"/>
</dbReference>
<dbReference type="CDD" id="cd04301">
    <property type="entry name" value="NAT_SF"/>
    <property type="match status" value="1"/>
</dbReference>
<keyword evidence="3" id="KW-1185">Reference proteome</keyword>
<comment type="caution">
    <text evidence="2">The sequence shown here is derived from an EMBL/GenBank/DDBJ whole genome shotgun (WGS) entry which is preliminary data.</text>
</comment>
<name>A0ABR8QPQ9_9BACI</name>
<evidence type="ECO:0000313" key="2">
    <source>
        <dbReference type="EMBL" id="MBD7937510.1"/>
    </source>
</evidence>
<dbReference type="InterPro" id="IPR000182">
    <property type="entry name" value="GNAT_dom"/>
</dbReference>
<dbReference type="PANTHER" id="PTHR43305:SF1">
    <property type="entry name" value="FAMILY N-ACETYLTRANSFERASE, PUTATIVE (AFU_ORTHOLOGUE AFUA_2G01380)-RELATED"/>
    <property type="match status" value="1"/>
</dbReference>
<evidence type="ECO:0000259" key="1">
    <source>
        <dbReference type="PROSITE" id="PS51186"/>
    </source>
</evidence>
<dbReference type="EMBL" id="JACSQT010000004">
    <property type="protein sequence ID" value="MBD7937510.1"/>
    <property type="molecule type" value="Genomic_DNA"/>
</dbReference>
<dbReference type="PROSITE" id="PS51186">
    <property type="entry name" value="GNAT"/>
    <property type="match status" value="1"/>
</dbReference>
<dbReference type="Proteomes" id="UP000657931">
    <property type="component" value="Unassembled WGS sequence"/>
</dbReference>
<gene>
    <name evidence="2" type="ORF">H9655_10785</name>
</gene>
<feature type="domain" description="N-acetyltransferase" evidence="1">
    <location>
        <begin position="7"/>
        <end position="158"/>
    </location>
</feature>
<dbReference type="Pfam" id="PF00583">
    <property type="entry name" value="Acetyltransf_1"/>
    <property type="match status" value="1"/>
</dbReference>
<evidence type="ECO:0000313" key="3">
    <source>
        <dbReference type="Proteomes" id="UP000657931"/>
    </source>
</evidence>